<evidence type="ECO:0000313" key="1">
    <source>
        <dbReference type="EMBL" id="MBD2501725.1"/>
    </source>
</evidence>
<dbReference type="EMBL" id="JACJSG010000017">
    <property type="protein sequence ID" value="MBD2501725.1"/>
    <property type="molecule type" value="Genomic_DNA"/>
</dbReference>
<reference evidence="1 2" key="1">
    <citation type="journal article" date="2020" name="ISME J.">
        <title>Comparative genomics reveals insights into cyanobacterial evolution and habitat adaptation.</title>
        <authorList>
            <person name="Chen M.Y."/>
            <person name="Teng W.K."/>
            <person name="Zhao L."/>
            <person name="Hu C.X."/>
            <person name="Zhou Y.K."/>
            <person name="Han B.P."/>
            <person name="Song L.R."/>
            <person name="Shu W.S."/>
        </authorList>
    </citation>
    <scope>NUCLEOTIDE SEQUENCE [LARGE SCALE GENOMIC DNA]</scope>
    <source>
        <strain evidence="1 2">FACHB-119</strain>
    </source>
</reference>
<accession>A0ABR8D5Y3</accession>
<name>A0ABR8D5Y3_9NOST</name>
<sequence>MDKEGLQKKLNEQTNELYSAIGEFIVEFEQVCHAISLNIKFILHNDGLKNQRIPDIILAGLTADPLQSMLRSLIHELRDLDETEKKIIKNIFDRLQKLIKQRNDIVHSTWFIGWGSETESDFSVAYGMKYYKSSTSNEPKVFEKTYQDFNKLTEEAKKLKDVFQRLIGCLVAGYSIKKNFIFDSNGDVSVPVKSK</sequence>
<keyword evidence="2" id="KW-1185">Reference proteome</keyword>
<proteinExistence type="predicted"/>
<evidence type="ECO:0000313" key="2">
    <source>
        <dbReference type="Proteomes" id="UP000661112"/>
    </source>
</evidence>
<organism evidence="1 2">
    <name type="scientific">Anabaena azotica FACHB-119</name>
    <dbReference type="NCBI Taxonomy" id="947527"/>
    <lineage>
        <taxon>Bacteria</taxon>
        <taxon>Bacillati</taxon>
        <taxon>Cyanobacteriota</taxon>
        <taxon>Cyanophyceae</taxon>
        <taxon>Nostocales</taxon>
        <taxon>Nostocaceae</taxon>
        <taxon>Anabaena</taxon>
        <taxon>Anabaena azotica</taxon>
    </lineage>
</organism>
<gene>
    <name evidence="1" type="ORF">H6G83_14120</name>
</gene>
<evidence type="ECO:0008006" key="3">
    <source>
        <dbReference type="Google" id="ProtNLM"/>
    </source>
</evidence>
<dbReference type="RefSeq" id="WP_190473126.1">
    <property type="nucleotide sequence ID" value="NZ_JACJSG010000017.1"/>
</dbReference>
<dbReference type="Proteomes" id="UP000661112">
    <property type="component" value="Unassembled WGS sequence"/>
</dbReference>
<protein>
    <recommendedName>
        <fullName evidence="3">RiboL-PSP-HEPN domain-containing protein</fullName>
    </recommendedName>
</protein>
<comment type="caution">
    <text evidence="1">The sequence shown here is derived from an EMBL/GenBank/DDBJ whole genome shotgun (WGS) entry which is preliminary data.</text>
</comment>